<dbReference type="Pfam" id="PF03432">
    <property type="entry name" value="Relaxase"/>
    <property type="match status" value="1"/>
</dbReference>
<name>A0A316H9H6_9SPHI</name>
<dbReference type="EMBL" id="QGHA01000021">
    <property type="protein sequence ID" value="PWK65782.1"/>
    <property type="molecule type" value="Genomic_DNA"/>
</dbReference>
<proteinExistence type="predicted"/>
<evidence type="ECO:0000313" key="2">
    <source>
        <dbReference type="EMBL" id="PWK65782.1"/>
    </source>
</evidence>
<keyword evidence="3" id="KW-1185">Reference proteome</keyword>
<evidence type="ECO:0000259" key="1">
    <source>
        <dbReference type="Pfam" id="PF03432"/>
    </source>
</evidence>
<dbReference type="Proteomes" id="UP000245678">
    <property type="component" value="Unassembled WGS sequence"/>
</dbReference>
<accession>A0A316H9H6</accession>
<dbReference type="InterPro" id="IPR005094">
    <property type="entry name" value="Endonuclease_MobA/VirD2"/>
</dbReference>
<feature type="domain" description="MobA/VirD2-like nuclease" evidence="1">
    <location>
        <begin position="2"/>
        <end position="100"/>
    </location>
</feature>
<protein>
    <submittedName>
        <fullName evidence="2">Relaxase/mobilization nuclease-like protein</fullName>
    </submittedName>
</protein>
<reference evidence="2 3" key="1">
    <citation type="submission" date="2018-05" db="EMBL/GenBank/DDBJ databases">
        <title>Genomic Encyclopedia of Archaeal and Bacterial Type Strains, Phase II (KMG-II): from individual species to whole genera.</title>
        <authorList>
            <person name="Goeker M."/>
        </authorList>
    </citation>
    <scope>NUCLEOTIDE SEQUENCE [LARGE SCALE GENOMIC DNA]</scope>
    <source>
        <strain evidence="2 3">DSM 19975</strain>
    </source>
</reference>
<sequence length="353" mass="40633">MIRSLRPNLRRYVYHTSLNFPKEDQAQLSKEKLLSVARDYLEAMGFSNNQYLIFLHHEADHPHLHLLVNRICFDGSIVSDSNNFKRSEAIVRVLENRYGLTQVKQGKYIAKYRNNNVSTKHGNSITIGRSNHISQRAPSKNEIEMSIRTGKGSNKMVLQETLKRILQHHGQNIPDFIRRCEAEGINLLFNQASTGRISGITYFYNDFKSKGQALGERFKWAEIIKSINYEQNRDSKAISETNSRALAKFGEFESAKQNATARIRTRNHELYTSRSEDFEFDGWEQGVVDENGRTDEPDRAETYEGIAVNDHTSAGSDDYHNDRFGGFIDIQIMEDIDDEAVLGKNRRRHGRGR</sequence>
<comment type="caution">
    <text evidence="2">The sequence shown here is derived from an EMBL/GenBank/DDBJ whole genome shotgun (WGS) entry which is preliminary data.</text>
</comment>
<evidence type="ECO:0000313" key="3">
    <source>
        <dbReference type="Proteomes" id="UP000245678"/>
    </source>
</evidence>
<dbReference type="AlphaFoldDB" id="A0A316H9H6"/>
<gene>
    <name evidence="2" type="ORF">LX99_05015</name>
</gene>
<organism evidence="2 3">
    <name type="scientific">Mucilaginibacter oryzae</name>
    <dbReference type="NCBI Taxonomy" id="468058"/>
    <lineage>
        <taxon>Bacteria</taxon>
        <taxon>Pseudomonadati</taxon>
        <taxon>Bacteroidota</taxon>
        <taxon>Sphingobacteriia</taxon>
        <taxon>Sphingobacteriales</taxon>
        <taxon>Sphingobacteriaceae</taxon>
        <taxon>Mucilaginibacter</taxon>
    </lineage>
</organism>